<organism evidence="2 3">
    <name type="scientific">Gnathostoma spinigerum</name>
    <dbReference type="NCBI Taxonomy" id="75299"/>
    <lineage>
        <taxon>Eukaryota</taxon>
        <taxon>Metazoa</taxon>
        <taxon>Ecdysozoa</taxon>
        <taxon>Nematoda</taxon>
        <taxon>Chromadorea</taxon>
        <taxon>Rhabditida</taxon>
        <taxon>Spirurina</taxon>
        <taxon>Gnathostomatomorpha</taxon>
        <taxon>Gnathostomatoidea</taxon>
        <taxon>Gnathostomatidae</taxon>
        <taxon>Gnathostoma</taxon>
    </lineage>
</organism>
<evidence type="ECO:0000256" key="1">
    <source>
        <dbReference type="SAM" id="Phobius"/>
    </source>
</evidence>
<accession>A0ABD6EQQ5</accession>
<comment type="caution">
    <text evidence="2">The sequence shown here is derived from an EMBL/GenBank/DDBJ whole genome shotgun (WGS) entry which is preliminary data.</text>
</comment>
<dbReference type="Proteomes" id="UP001608902">
    <property type="component" value="Unassembled WGS sequence"/>
</dbReference>
<sequence length="78" mass="9125">MPGQEFELLDYLAPIVVAVLFALITFLISFFIINYFCITEDDDLTRFEDFGLRQGFQLGSRSPNTIRNVYRNQRKLRG</sequence>
<dbReference type="EMBL" id="JBGFUD010008651">
    <property type="protein sequence ID" value="MFH4982176.1"/>
    <property type="molecule type" value="Genomic_DNA"/>
</dbReference>
<keyword evidence="1" id="KW-0472">Membrane</keyword>
<evidence type="ECO:0000313" key="3">
    <source>
        <dbReference type="Proteomes" id="UP001608902"/>
    </source>
</evidence>
<keyword evidence="3" id="KW-1185">Reference proteome</keyword>
<keyword evidence="1" id="KW-1133">Transmembrane helix</keyword>
<gene>
    <name evidence="2" type="ORF">AB6A40_008885</name>
</gene>
<feature type="transmembrane region" description="Helical" evidence="1">
    <location>
        <begin position="12"/>
        <end position="37"/>
    </location>
</feature>
<name>A0ABD6EQQ5_9BILA</name>
<evidence type="ECO:0000313" key="2">
    <source>
        <dbReference type="EMBL" id="MFH4982176.1"/>
    </source>
</evidence>
<keyword evidence="1" id="KW-0812">Transmembrane</keyword>
<dbReference type="AlphaFoldDB" id="A0ABD6EQQ5"/>
<reference evidence="2 3" key="1">
    <citation type="submission" date="2024-08" db="EMBL/GenBank/DDBJ databases">
        <title>Gnathostoma spinigerum genome.</title>
        <authorList>
            <person name="Gonzalez-Bertolin B."/>
            <person name="Monzon S."/>
            <person name="Zaballos A."/>
            <person name="Jimenez P."/>
            <person name="Dekumyoy P."/>
            <person name="Varona S."/>
            <person name="Cuesta I."/>
            <person name="Sumanam S."/>
            <person name="Adisakwattana P."/>
            <person name="Gasser R.B."/>
            <person name="Hernandez-Gonzalez A."/>
            <person name="Young N.D."/>
            <person name="Perteguer M.J."/>
        </authorList>
    </citation>
    <scope>NUCLEOTIDE SEQUENCE [LARGE SCALE GENOMIC DNA]</scope>
    <source>
        <strain evidence="2">AL3</strain>
        <tissue evidence="2">Liver</tissue>
    </source>
</reference>
<protein>
    <submittedName>
        <fullName evidence="2">Uncharacterized protein</fullName>
    </submittedName>
</protein>
<dbReference type="Pfam" id="PF21525">
    <property type="entry name" value="Nlp36"/>
    <property type="match status" value="1"/>
</dbReference>
<proteinExistence type="predicted"/>